<keyword evidence="2" id="KW-1185">Reference proteome</keyword>
<dbReference type="EMBL" id="VYZN01000034">
    <property type="protein sequence ID" value="KAE9533467.1"/>
    <property type="molecule type" value="Genomic_DNA"/>
</dbReference>
<protein>
    <submittedName>
        <fullName evidence="1">Uncharacterized protein</fullName>
    </submittedName>
</protein>
<evidence type="ECO:0000313" key="1">
    <source>
        <dbReference type="EMBL" id="KAE9533467.1"/>
    </source>
</evidence>
<evidence type="ECO:0000313" key="2">
    <source>
        <dbReference type="Proteomes" id="UP000475862"/>
    </source>
</evidence>
<comment type="caution">
    <text evidence="1">The sequence shown here is derived from an EMBL/GenBank/DDBJ whole genome shotgun (WGS) entry which is preliminary data.</text>
</comment>
<organism evidence="1 2">
    <name type="scientific">Aphis glycines</name>
    <name type="common">Soybean aphid</name>
    <dbReference type="NCBI Taxonomy" id="307491"/>
    <lineage>
        <taxon>Eukaryota</taxon>
        <taxon>Metazoa</taxon>
        <taxon>Ecdysozoa</taxon>
        <taxon>Arthropoda</taxon>
        <taxon>Hexapoda</taxon>
        <taxon>Insecta</taxon>
        <taxon>Pterygota</taxon>
        <taxon>Neoptera</taxon>
        <taxon>Paraneoptera</taxon>
        <taxon>Hemiptera</taxon>
        <taxon>Sternorrhyncha</taxon>
        <taxon>Aphidomorpha</taxon>
        <taxon>Aphidoidea</taxon>
        <taxon>Aphididae</taxon>
        <taxon>Aphidini</taxon>
        <taxon>Aphis</taxon>
        <taxon>Aphis</taxon>
    </lineage>
</organism>
<proteinExistence type="predicted"/>
<dbReference type="AlphaFoldDB" id="A0A6G0TJM4"/>
<gene>
    <name evidence="1" type="ORF">AGLY_009105</name>
</gene>
<sequence>MDRQVWWTAWAPTKRLPLPTPSSDYEKCVQTMMKQKLKKNIESSSTSSTRCLKIFRRVKLFNVLSPDKVISGSRLRHIYKKNLSKNDVVLKFNFLECVVPTSQVSHKHLVLYYAQPKSYIKSLIPPSPISLSTPFTIAIHNTNYGRNQPTDMMMKFATNCKVGYLASKTYRNKPNVSVVIKAILQLPILYLKLEYRAADPFSFGTKHLL</sequence>
<accession>A0A6G0TJM4</accession>
<reference evidence="1 2" key="1">
    <citation type="submission" date="2019-08" db="EMBL/GenBank/DDBJ databases">
        <title>The genome of the soybean aphid Biotype 1, its phylome, world population structure and adaptation to the North American continent.</title>
        <authorList>
            <person name="Giordano R."/>
            <person name="Donthu R.K."/>
            <person name="Hernandez A.G."/>
            <person name="Wright C.L."/>
            <person name="Zimin A.V."/>
        </authorList>
    </citation>
    <scope>NUCLEOTIDE SEQUENCE [LARGE SCALE GENOMIC DNA]</scope>
    <source>
        <tissue evidence="1">Whole aphids</tissue>
    </source>
</reference>
<dbReference type="Proteomes" id="UP000475862">
    <property type="component" value="Unassembled WGS sequence"/>
</dbReference>
<name>A0A6G0TJM4_APHGL</name>